<dbReference type="Gene3D" id="3.40.50.300">
    <property type="entry name" value="P-loop containing nucleotide triphosphate hydrolases"/>
    <property type="match status" value="1"/>
</dbReference>
<evidence type="ECO:0000256" key="3">
    <source>
        <dbReference type="ARBA" id="ARBA00022840"/>
    </source>
</evidence>
<dbReference type="PROSITE" id="PS50893">
    <property type="entry name" value="ABC_TRANSPORTER_2"/>
    <property type="match status" value="1"/>
</dbReference>
<keyword evidence="1" id="KW-0813">Transport</keyword>
<dbReference type="SMART" id="SM00382">
    <property type="entry name" value="AAA"/>
    <property type="match status" value="1"/>
</dbReference>
<dbReference type="InterPro" id="IPR051782">
    <property type="entry name" value="ABC_Transporter_VariousFunc"/>
</dbReference>
<dbReference type="InterPro" id="IPR003593">
    <property type="entry name" value="AAA+_ATPase"/>
</dbReference>
<sequence length="370" mass="38997">MNRDGEGTALEAVGLGKRYRRRRGPVLQDCSFHLPAGRICALVGPNGTGKSTLLALAAGLIRPTEGTLKVLGTTPARARERFAYVAQAKPLPPQLTVAATLRLGAELNRARWDREAAERIAYGPVYANPYADPYGEESGSAYGDMHGEAAADPVPGVGPGVGPNLVPGVVREGGLHPRDRIRSLSGGQRTRVALALAFGKRPELMLLDEPMADLDPLARRELLGALLGEAAEHGTTIVMSSHVVAELEGVCDHLFLMGGGRIRLGGDPEQLLAAHTLLTGPARDLSGHTVVESHGTGRQLTALIRTDGPNSPPTDGWETAAPSLEELLLAHLRNPEAPDLFTEETGGTGTADMTDVTDVTDVTGEENARP</sequence>
<protein>
    <submittedName>
        <fullName evidence="6">ABC transporter ATP-binding protein</fullName>
    </submittedName>
</protein>
<dbReference type="GO" id="GO:0016887">
    <property type="term" value="F:ATP hydrolysis activity"/>
    <property type="evidence" value="ECO:0007669"/>
    <property type="project" value="InterPro"/>
</dbReference>
<evidence type="ECO:0000313" key="7">
    <source>
        <dbReference type="Proteomes" id="UP000240429"/>
    </source>
</evidence>
<dbReference type="InterPro" id="IPR027417">
    <property type="entry name" value="P-loop_NTPase"/>
</dbReference>
<keyword evidence="3 6" id="KW-0067">ATP-binding</keyword>
<feature type="domain" description="ABC transporter" evidence="5">
    <location>
        <begin position="10"/>
        <end position="284"/>
    </location>
</feature>
<feature type="compositionally biased region" description="Low complexity" evidence="4">
    <location>
        <begin position="350"/>
        <end position="362"/>
    </location>
</feature>
<dbReference type="GO" id="GO:0005524">
    <property type="term" value="F:ATP binding"/>
    <property type="evidence" value="ECO:0007669"/>
    <property type="project" value="UniProtKB-KW"/>
</dbReference>
<proteinExistence type="predicted"/>
<organism evidence="6 7">
    <name type="scientific">Streptomyces dioscori</name>
    <dbReference type="NCBI Taxonomy" id="2109333"/>
    <lineage>
        <taxon>Bacteria</taxon>
        <taxon>Bacillati</taxon>
        <taxon>Actinomycetota</taxon>
        <taxon>Actinomycetes</taxon>
        <taxon>Kitasatosporales</taxon>
        <taxon>Streptomycetaceae</taxon>
        <taxon>Streptomyces</taxon>
        <taxon>Streptomyces aurantiacus group</taxon>
    </lineage>
</organism>
<dbReference type="PANTHER" id="PTHR42939:SF1">
    <property type="entry name" value="ABC TRANSPORTER ATP-BINDING PROTEIN ALBC-RELATED"/>
    <property type="match status" value="1"/>
</dbReference>
<dbReference type="InterPro" id="IPR017871">
    <property type="entry name" value="ABC_transporter-like_CS"/>
</dbReference>
<reference evidence="6 7" key="1">
    <citation type="submission" date="2018-03" db="EMBL/GenBank/DDBJ databases">
        <title>Streptomyces dioscori sp. nov., a novel endophytic actinobacterium isolated from bulbil of Dioscorea bulbifera L.</title>
        <authorList>
            <person name="Zhikuan W."/>
        </authorList>
    </citation>
    <scope>NUCLEOTIDE SEQUENCE [LARGE SCALE GENOMIC DNA]</scope>
    <source>
        <strain evidence="6 7">A217</strain>
    </source>
</reference>
<accession>A0A2P8QDN3</accession>
<dbReference type="InterPro" id="IPR003439">
    <property type="entry name" value="ABC_transporter-like_ATP-bd"/>
</dbReference>
<dbReference type="CDD" id="cd03230">
    <property type="entry name" value="ABC_DR_subfamily_A"/>
    <property type="match status" value="1"/>
</dbReference>
<evidence type="ECO:0000256" key="1">
    <source>
        <dbReference type="ARBA" id="ARBA00022448"/>
    </source>
</evidence>
<evidence type="ECO:0000256" key="2">
    <source>
        <dbReference type="ARBA" id="ARBA00022741"/>
    </source>
</evidence>
<dbReference type="OrthoDB" id="9804819at2"/>
<dbReference type="EMBL" id="PYBJ01000002">
    <property type="protein sequence ID" value="PSM44351.1"/>
    <property type="molecule type" value="Genomic_DNA"/>
</dbReference>
<name>A0A2P8QDN3_9ACTN</name>
<feature type="region of interest" description="Disordered" evidence="4">
    <location>
        <begin position="340"/>
        <end position="370"/>
    </location>
</feature>
<dbReference type="PANTHER" id="PTHR42939">
    <property type="entry name" value="ABC TRANSPORTER ATP-BINDING PROTEIN ALBC-RELATED"/>
    <property type="match status" value="1"/>
</dbReference>
<dbReference type="Proteomes" id="UP000240429">
    <property type="component" value="Unassembled WGS sequence"/>
</dbReference>
<dbReference type="AlphaFoldDB" id="A0A2P8QDN3"/>
<dbReference type="SUPFAM" id="SSF52540">
    <property type="entry name" value="P-loop containing nucleoside triphosphate hydrolases"/>
    <property type="match status" value="1"/>
</dbReference>
<gene>
    <name evidence="6" type="ORF">C6Y14_04730</name>
</gene>
<keyword evidence="7" id="KW-1185">Reference proteome</keyword>
<dbReference type="PROSITE" id="PS00211">
    <property type="entry name" value="ABC_TRANSPORTER_1"/>
    <property type="match status" value="1"/>
</dbReference>
<comment type="caution">
    <text evidence="6">The sequence shown here is derived from an EMBL/GenBank/DDBJ whole genome shotgun (WGS) entry which is preliminary data.</text>
</comment>
<evidence type="ECO:0000256" key="4">
    <source>
        <dbReference type="SAM" id="MobiDB-lite"/>
    </source>
</evidence>
<keyword evidence="2" id="KW-0547">Nucleotide-binding</keyword>
<evidence type="ECO:0000259" key="5">
    <source>
        <dbReference type="PROSITE" id="PS50893"/>
    </source>
</evidence>
<evidence type="ECO:0000313" key="6">
    <source>
        <dbReference type="EMBL" id="PSM44351.1"/>
    </source>
</evidence>
<dbReference type="Pfam" id="PF00005">
    <property type="entry name" value="ABC_tran"/>
    <property type="match status" value="2"/>
</dbReference>
<dbReference type="RefSeq" id="WP_107015232.1">
    <property type="nucleotide sequence ID" value="NZ_KZ679039.1"/>
</dbReference>